<feature type="domain" description="Lipoyl-binding" evidence="11">
    <location>
        <begin position="580"/>
        <end position="663"/>
    </location>
</feature>
<dbReference type="InterPro" id="IPR050856">
    <property type="entry name" value="Biotin_carboxylase_complex"/>
</dbReference>
<evidence type="ECO:0000259" key="11">
    <source>
        <dbReference type="PROSITE" id="PS50968"/>
    </source>
</evidence>
<dbReference type="InterPro" id="IPR029045">
    <property type="entry name" value="ClpP/crotonase-like_dom_sf"/>
</dbReference>
<evidence type="ECO:0008006" key="17">
    <source>
        <dbReference type="Google" id="ProtNLM"/>
    </source>
</evidence>
<evidence type="ECO:0000256" key="3">
    <source>
        <dbReference type="ARBA" id="ARBA00022598"/>
    </source>
</evidence>
<evidence type="ECO:0000313" key="16">
    <source>
        <dbReference type="Proteomes" id="UP000193990"/>
    </source>
</evidence>
<dbReference type="Pfam" id="PF08326">
    <property type="entry name" value="ACC_central"/>
    <property type="match status" value="1"/>
</dbReference>
<dbReference type="Gene3D" id="3.30.470.20">
    <property type="entry name" value="ATP-grasp fold, B domain"/>
    <property type="match status" value="1"/>
</dbReference>
<dbReference type="STRING" id="56425.AWB93_11245"/>
<feature type="domain" description="Biotin carboxylation" evidence="13">
    <location>
        <begin position="4"/>
        <end position="465"/>
    </location>
</feature>
<dbReference type="RefSeq" id="WP_085180916.1">
    <property type="nucleotide sequence ID" value="NZ_JACKSV010000007.1"/>
</dbReference>
<dbReference type="Proteomes" id="UP000193990">
    <property type="component" value="Unassembled WGS sequence"/>
</dbReference>
<evidence type="ECO:0000256" key="1">
    <source>
        <dbReference type="ARBA" id="ARBA00001953"/>
    </source>
</evidence>
<evidence type="ECO:0000256" key="6">
    <source>
        <dbReference type="ARBA" id="ARBA00022840"/>
    </source>
</evidence>
<evidence type="ECO:0000259" key="14">
    <source>
        <dbReference type="PROSITE" id="PS50989"/>
    </source>
</evidence>
<evidence type="ECO:0000313" key="15">
    <source>
        <dbReference type="EMBL" id="ORU99436.1"/>
    </source>
</evidence>
<dbReference type="PROSITE" id="PS50989">
    <property type="entry name" value="COA_CT_CTER"/>
    <property type="match status" value="1"/>
</dbReference>
<dbReference type="GO" id="GO:0046872">
    <property type="term" value="F:metal ion binding"/>
    <property type="evidence" value="ECO:0007669"/>
    <property type="project" value="InterPro"/>
</dbReference>
<evidence type="ECO:0000256" key="4">
    <source>
        <dbReference type="ARBA" id="ARBA00022741"/>
    </source>
</evidence>
<dbReference type="Pfam" id="PF00289">
    <property type="entry name" value="Biotin_carb_N"/>
    <property type="match status" value="1"/>
</dbReference>
<dbReference type="PROSITE" id="PS50979">
    <property type="entry name" value="BC"/>
    <property type="match status" value="1"/>
</dbReference>
<dbReference type="Gene3D" id="2.40.50.100">
    <property type="match status" value="1"/>
</dbReference>
<keyword evidence="7" id="KW-0443">Lipid metabolism</keyword>
<dbReference type="InterPro" id="IPR013537">
    <property type="entry name" value="AcCoA_COase_cen"/>
</dbReference>
<dbReference type="SUPFAM" id="SSF51246">
    <property type="entry name" value="Rudiment single hybrid motif"/>
    <property type="match status" value="1"/>
</dbReference>
<dbReference type="InterPro" id="IPR034733">
    <property type="entry name" value="AcCoA_carboxyl_beta"/>
</dbReference>
<dbReference type="InterPro" id="IPR005479">
    <property type="entry name" value="CPAse_ATP-bd"/>
</dbReference>
<dbReference type="InterPro" id="IPR011053">
    <property type="entry name" value="Single_hybrid_motif"/>
</dbReference>
<dbReference type="SUPFAM" id="SSF56059">
    <property type="entry name" value="Glutathione synthetase ATP-binding domain-like"/>
    <property type="match status" value="1"/>
</dbReference>
<gene>
    <name evidence="15" type="ORF">AWB93_11245</name>
</gene>
<dbReference type="InterPro" id="IPR005482">
    <property type="entry name" value="Biotin_COase_C"/>
</dbReference>
<dbReference type="PROSITE" id="PS00867">
    <property type="entry name" value="CPSASE_2"/>
    <property type="match status" value="1"/>
</dbReference>
<organism evidence="15 16">
    <name type="scientific">Mycobacterium bohemicum</name>
    <dbReference type="NCBI Taxonomy" id="56425"/>
    <lineage>
        <taxon>Bacteria</taxon>
        <taxon>Bacillati</taxon>
        <taxon>Actinomycetota</taxon>
        <taxon>Actinomycetes</taxon>
        <taxon>Mycobacteriales</taxon>
        <taxon>Mycobacteriaceae</taxon>
        <taxon>Mycobacterium</taxon>
    </lineage>
</organism>
<keyword evidence="8" id="KW-0275">Fatty acid biosynthesis</keyword>
<dbReference type="Pfam" id="PF01039">
    <property type="entry name" value="Carboxyl_trans"/>
    <property type="match status" value="1"/>
</dbReference>
<keyword evidence="4 10" id="KW-0547">Nucleotide-binding</keyword>
<keyword evidence="3" id="KW-0436">Ligase</keyword>
<feature type="domain" description="CoA carboxyltransferase C-terminal" evidence="14">
    <location>
        <begin position="1567"/>
        <end position="1849"/>
    </location>
</feature>
<keyword evidence="6 10" id="KW-0067">ATP-binding</keyword>
<sequence length="1849" mass="200427">MNTEIRRLAIVNRGEPAVRALTAVAELNQAGGHPPIRTIALYTDPDADAWFVREADEAVPLGSPTYVDPTDGARRSRYLDEAAVVAALRRADADSVWVGWGFVAEHASFAQACEEAGIVFVGPDSATIRLLGDKVAAKRVAEQADVPVVPWSRGPVEDIAEATAAAERLGYPVVVKAASGGGGRGIRIVADEAELAAALPSARAEAQLAFGDPTVFLEQLVPAARHVEVQVIADGQGAVWAVGIRDCTLQRRHQKVLEESASTVLDGPKEQAIRDAAVRVAAAAGYRSAGTVEFLVDPDTGGFQFMEVNTRLQVEHPITEATTGLDLVKLQLHVARGGRLDGAPPPVTGHAIEARLCAEDPENGFAAAPGRLARLRLPAGAGIRVDAGVREGDRIPPDFDSMIAKIVAWGSDRAEALARLRRALRETTVVVEGGTTNRCFLLTLLGRPEVNDGHFDNHWLDRLTGEAGHLPDPDPVALLVAAVESYDLDEAAEREAFFARAARGGAESTAGVGHRCRLRYRGQQYDMDVYRTGASTYRVTSGAGVADVAVAARDAYRRRVLVGGRMHRVVTVAEGATLRVDVDGAAHAVSRDDGGVVRCGGPAFVLSVLVEPGDWVAEGDPLAVVESMKMETTITAPFAGTVASVEAAANVQVEAGAPIVRITTSQADRGAAAAAVDFAGLAAADHADSPPCEPVYGALRSYLLGYDLDPGSVGAMLSRQRRLGETAAPADAGLLRCEDELLDLFADVGSLYRPRGEADSEELTGSTQEYLLSYLQWLDPDRAGLPDYYARRLEQALLRYGVRGLDRTPELEEAVVWMFRSFRRVADLEPAVTAILERRLRHYAELSPLADAPTRERLDRLAAIGGRQRTVAELARDVRFHYFDEPLLRDTVNDEITRAHSDLDALRDQPGGPGRAERIDRLVACAQPLRAELLRRWRGTDDPGLRRALLEVYTRRFYRIRDLRGLRIDTPGRWMLGVADYDHEGRPVHLVTAYAPLEELPDLSGAIADHLGGAGAGPDAVVDLALWRHGAASDEGPDDPSDEEAILVEAEKLLADCDFGGPLHRLDLTVTTVEGATPERFRTHHFTLRPQDGRFVEDPLYRNLHPMLAKRLDLWRLANFTLRRLRSAEDVYVFHGVARDNPADHRLFALAEVRDLTPVSAADGTLRYPRLELMGSLALSAMWEALATFDARNRPAANRIVLYVRPPWNVPRDAWTALARSSAPLAIGAALEKLVLRVRFPDGRERVLDVEGLGEGVTVRERPLGAEPVRSLTPYRQKLLRANRIGAPYPYEIVRMLTPPPEAVARFPTGEFTEHDLDEDGHLAPVSRPYGRNTANVVLGLLRNNTEKVPEGMTRVALFGDPTRGLGNIAEPECRRIVAALDLAERMGVPVEWFTLSSGAKIAMDSGTENMDWIGAVLRRLIEFTQRGGEVNIVVTGVNVGAQPYWNAEATMLMHTRGILVMTPASAMVLTGKQALDYSGGVSAEDNFGIGGFDRIMGPNGQGQYWAPTLADACAILLRHYEHTYVVPGERWPRRRATTDPSDRDVRPAPHIAAAGSDMATIGEIFSAEHNAERKKPFDMRSVMRAVADTDSTPLERWGQWRGAETAIVWDAHVGGVPVCLLGIESHTVPRRGFVPAGGPTSWSSGTLFPQASRKLARAINAASGNRPVVVLANLSGFDGSPESMRRWQLEYGAEIGRAVTNFRGPIVFVVVSRYHGGAFVVFSKRLNERLEIAALEGSFASVIGGAPAAATVFAREVDHRTADDPQVREAAEQARRADGPFQTGAARARLAEVTAAVRAAKLSEVAEEFDRIHTVQRALAVGSVDRIISAEALRPYVIDALERGLSLG</sequence>
<dbReference type="PROSITE" id="PS50968">
    <property type="entry name" value="BIOTINYL_LIPOYL"/>
    <property type="match status" value="1"/>
</dbReference>
<dbReference type="InterPro" id="IPR005481">
    <property type="entry name" value="BC-like_N"/>
</dbReference>
<dbReference type="GO" id="GO:0003989">
    <property type="term" value="F:acetyl-CoA carboxylase activity"/>
    <property type="evidence" value="ECO:0007669"/>
    <property type="project" value="InterPro"/>
</dbReference>
<evidence type="ECO:0000256" key="10">
    <source>
        <dbReference type="PROSITE-ProRule" id="PRU00409"/>
    </source>
</evidence>
<comment type="cofactor">
    <cofactor evidence="1">
        <name>biotin</name>
        <dbReference type="ChEBI" id="CHEBI:57586"/>
    </cofactor>
</comment>
<keyword evidence="2" id="KW-0444">Lipid biosynthesis</keyword>
<evidence type="ECO:0000259" key="13">
    <source>
        <dbReference type="PROSITE" id="PS50979"/>
    </source>
</evidence>
<dbReference type="GO" id="GO:0005524">
    <property type="term" value="F:ATP binding"/>
    <property type="evidence" value="ECO:0007669"/>
    <property type="project" value="UniProtKB-UniRule"/>
</dbReference>
<dbReference type="EMBL" id="LQOK01000027">
    <property type="protein sequence ID" value="ORU99436.1"/>
    <property type="molecule type" value="Genomic_DNA"/>
</dbReference>
<dbReference type="InterPro" id="IPR011763">
    <property type="entry name" value="COA_CT_C"/>
</dbReference>
<dbReference type="CDD" id="cd06850">
    <property type="entry name" value="biotinyl_domain"/>
    <property type="match status" value="1"/>
</dbReference>
<dbReference type="InterPro" id="IPR016185">
    <property type="entry name" value="PreATP-grasp_dom_sf"/>
</dbReference>
<dbReference type="SUPFAM" id="SSF52440">
    <property type="entry name" value="PreATP-grasp domain"/>
    <property type="match status" value="1"/>
</dbReference>
<dbReference type="InterPro" id="IPR011761">
    <property type="entry name" value="ATP-grasp"/>
</dbReference>
<dbReference type="InterPro" id="IPR011764">
    <property type="entry name" value="Biotin_carboxylation_dom"/>
</dbReference>
<dbReference type="FunFam" id="3.30.1490.20:FF:000003">
    <property type="entry name" value="acetyl-CoA carboxylase isoform X1"/>
    <property type="match status" value="1"/>
</dbReference>
<name>A0A1X1R506_MYCBE</name>
<dbReference type="Pfam" id="PF00364">
    <property type="entry name" value="Biotin_lipoyl"/>
    <property type="match status" value="1"/>
</dbReference>
<dbReference type="SUPFAM" id="SSF52096">
    <property type="entry name" value="ClpP/crotonase"/>
    <property type="match status" value="2"/>
</dbReference>
<keyword evidence="16" id="KW-1185">Reference proteome</keyword>
<dbReference type="SUPFAM" id="SSF51230">
    <property type="entry name" value="Single hybrid motif"/>
    <property type="match status" value="1"/>
</dbReference>
<reference evidence="15 16" key="1">
    <citation type="submission" date="2016-01" db="EMBL/GenBank/DDBJ databases">
        <title>The new phylogeny of the genus Mycobacterium.</title>
        <authorList>
            <person name="Tarcisio F."/>
            <person name="Conor M."/>
            <person name="Antonella G."/>
            <person name="Elisabetta G."/>
            <person name="Giulia F.S."/>
            <person name="Sara T."/>
            <person name="Anna F."/>
            <person name="Clotilde B."/>
            <person name="Roberto B."/>
            <person name="Veronica D.S."/>
            <person name="Fabio R."/>
            <person name="Monica P."/>
            <person name="Olivier J."/>
            <person name="Enrico T."/>
            <person name="Nicola S."/>
        </authorList>
    </citation>
    <scope>NUCLEOTIDE SEQUENCE [LARGE SCALE GENOMIC DNA]</scope>
    <source>
        <strain evidence="15 16">DSM 44277</strain>
    </source>
</reference>
<accession>A0A1X1R506</accession>
<evidence type="ECO:0000259" key="12">
    <source>
        <dbReference type="PROSITE" id="PS50975"/>
    </source>
</evidence>
<keyword evidence="5" id="KW-0276">Fatty acid metabolism</keyword>
<evidence type="ECO:0000256" key="8">
    <source>
        <dbReference type="ARBA" id="ARBA00023160"/>
    </source>
</evidence>
<dbReference type="InterPro" id="IPR000089">
    <property type="entry name" value="Biotin_lipoyl"/>
</dbReference>
<keyword evidence="9" id="KW-0092">Biotin</keyword>
<dbReference type="PROSITE" id="PS00866">
    <property type="entry name" value="CPSASE_1"/>
    <property type="match status" value="1"/>
</dbReference>
<evidence type="ECO:0000256" key="7">
    <source>
        <dbReference type="ARBA" id="ARBA00023098"/>
    </source>
</evidence>
<evidence type="ECO:0000256" key="9">
    <source>
        <dbReference type="ARBA" id="ARBA00023267"/>
    </source>
</evidence>
<dbReference type="PANTHER" id="PTHR18866:SF126">
    <property type="entry name" value="BIOTIN CARBOXYLASE"/>
    <property type="match status" value="1"/>
</dbReference>
<dbReference type="SMART" id="SM00878">
    <property type="entry name" value="Biotin_carb_C"/>
    <property type="match status" value="1"/>
</dbReference>
<dbReference type="Gene3D" id="3.90.226.10">
    <property type="entry name" value="2-enoyl-CoA Hydratase, Chain A, domain 1"/>
    <property type="match status" value="2"/>
</dbReference>
<dbReference type="InterPro" id="IPR011054">
    <property type="entry name" value="Rudment_hybrid_motif"/>
</dbReference>
<comment type="caution">
    <text evidence="15">The sequence shown here is derived from an EMBL/GenBank/DDBJ whole genome shotgun (WGS) entry which is preliminary data.</text>
</comment>
<evidence type="ECO:0000256" key="2">
    <source>
        <dbReference type="ARBA" id="ARBA00022516"/>
    </source>
</evidence>
<dbReference type="Pfam" id="PF02786">
    <property type="entry name" value="CPSase_L_D2"/>
    <property type="match status" value="1"/>
</dbReference>
<dbReference type="Pfam" id="PF02785">
    <property type="entry name" value="Biotin_carb_C"/>
    <property type="match status" value="1"/>
</dbReference>
<evidence type="ECO:0000256" key="5">
    <source>
        <dbReference type="ARBA" id="ARBA00022832"/>
    </source>
</evidence>
<dbReference type="PROSITE" id="PS50975">
    <property type="entry name" value="ATP_GRASP"/>
    <property type="match status" value="1"/>
</dbReference>
<proteinExistence type="predicted"/>
<feature type="domain" description="ATP-grasp" evidence="12">
    <location>
        <begin position="138"/>
        <end position="336"/>
    </location>
</feature>
<dbReference type="GO" id="GO:0006633">
    <property type="term" value="P:fatty acid biosynthetic process"/>
    <property type="evidence" value="ECO:0007669"/>
    <property type="project" value="UniProtKB-KW"/>
</dbReference>
<dbReference type="PANTHER" id="PTHR18866">
    <property type="entry name" value="CARBOXYLASE:PYRUVATE/ACETYL-COA/PROPIONYL-COA CARBOXYLASE"/>
    <property type="match status" value="1"/>
</dbReference>
<protein>
    <recommendedName>
        <fullName evidence="17">Fused acetyl/propionyl-CoA carboxylase subuit alpha/methylmalonyl-CoA decarboxylase subunit alpha</fullName>
    </recommendedName>
</protein>